<protein>
    <submittedName>
        <fullName evidence="1">DUF3221 domain-containing protein</fullName>
    </submittedName>
</protein>
<evidence type="ECO:0000313" key="1">
    <source>
        <dbReference type="EMBL" id="QGH37055.1"/>
    </source>
</evidence>
<dbReference type="InterPro" id="IPR012340">
    <property type="entry name" value="NA-bd_OB-fold"/>
</dbReference>
<proteinExistence type="predicted"/>
<evidence type="ECO:0000313" key="2">
    <source>
        <dbReference type="Proteomes" id="UP000339690"/>
    </source>
</evidence>
<dbReference type="Gene3D" id="2.40.50.140">
    <property type="entry name" value="Nucleic acid-binding proteins"/>
    <property type="match status" value="1"/>
</dbReference>
<dbReference type="AlphaFoldDB" id="A0A5Q2TQK3"/>
<organism evidence="1 2">
    <name type="scientific">Gracilibacillus salitolerans</name>
    <dbReference type="NCBI Taxonomy" id="2663022"/>
    <lineage>
        <taxon>Bacteria</taxon>
        <taxon>Bacillati</taxon>
        <taxon>Bacillota</taxon>
        <taxon>Bacilli</taxon>
        <taxon>Bacillales</taxon>
        <taxon>Bacillaceae</taxon>
        <taxon>Gracilibacillus</taxon>
    </lineage>
</organism>
<dbReference type="Pfam" id="PF11518">
    <property type="entry name" value="DUF3221"/>
    <property type="match status" value="1"/>
</dbReference>
<dbReference type="InterPro" id="IPR021598">
    <property type="entry name" value="DUF3221"/>
</dbReference>
<reference evidence="1 2" key="1">
    <citation type="submission" date="2019-11" db="EMBL/GenBank/DDBJ databases">
        <title>Gracilibacillus salitolerans sp. nov., a moderate halophile isolated from a saline soil in northwest China.</title>
        <authorList>
            <person name="Gan L."/>
        </authorList>
    </citation>
    <scope>NUCLEOTIDE SEQUENCE [LARGE SCALE GENOMIC DNA]</scope>
    <source>
        <strain evidence="1 2">SCU50</strain>
    </source>
</reference>
<keyword evidence="2" id="KW-1185">Reference proteome</keyword>
<accession>A0A5Q2TQK3</accession>
<dbReference type="EMBL" id="CP045915">
    <property type="protein sequence ID" value="QGH37055.1"/>
    <property type="molecule type" value="Genomic_DNA"/>
</dbReference>
<gene>
    <name evidence="1" type="ORF">GI584_18615</name>
</gene>
<dbReference type="Proteomes" id="UP000339690">
    <property type="component" value="Chromosome"/>
</dbReference>
<dbReference type="KEGG" id="grc:GI584_18615"/>
<sequence>MAGCSELSDPDIEGYILEVNEQRLLVMEDVSLEEYEEMKDKTVSEIDKESEYINLIYLSYDDVSDFEKGDHVNVWLDGGVDHSYPSQAAAKNIVANE</sequence>
<name>A0A5Q2TQK3_9BACI</name>